<evidence type="ECO:0000313" key="2">
    <source>
        <dbReference type="Proteomes" id="UP000026962"/>
    </source>
</evidence>
<protein>
    <submittedName>
        <fullName evidence="1">Uncharacterized protein</fullName>
    </submittedName>
</protein>
<organism evidence="1">
    <name type="scientific">Oryza punctata</name>
    <name type="common">Red rice</name>
    <dbReference type="NCBI Taxonomy" id="4537"/>
    <lineage>
        <taxon>Eukaryota</taxon>
        <taxon>Viridiplantae</taxon>
        <taxon>Streptophyta</taxon>
        <taxon>Embryophyta</taxon>
        <taxon>Tracheophyta</taxon>
        <taxon>Spermatophyta</taxon>
        <taxon>Magnoliopsida</taxon>
        <taxon>Liliopsida</taxon>
        <taxon>Poales</taxon>
        <taxon>Poaceae</taxon>
        <taxon>BOP clade</taxon>
        <taxon>Oryzoideae</taxon>
        <taxon>Oryzeae</taxon>
        <taxon>Oryzinae</taxon>
        <taxon>Oryza</taxon>
    </lineage>
</organism>
<accession>A0A0E0LFB6</accession>
<name>A0A0E0LFB6_ORYPU</name>
<reference evidence="1" key="2">
    <citation type="submission" date="2018-05" db="EMBL/GenBank/DDBJ databases">
        <title>OpunRS2 (Oryza punctata Reference Sequence Version 2).</title>
        <authorList>
            <person name="Zhang J."/>
            <person name="Kudrna D."/>
            <person name="Lee S."/>
            <person name="Talag J."/>
            <person name="Welchert J."/>
            <person name="Wing R.A."/>
        </authorList>
    </citation>
    <scope>NUCLEOTIDE SEQUENCE [LARGE SCALE GENOMIC DNA]</scope>
</reference>
<keyword evidence="2" id="KW-1185">Reference proteome</keyword>
<dbReference type="EnsemblPlants" id="OPUNC06G24230.1">
    <property type="protein sequence ID" value="OPUNC06G24230.1"/>
    <property type="gene ID" value="OPUNC06G24230"/>
</dbReference>
<dbReference type="HOGENOM" id="CLU_1920512_0_0_1"/>
<proteinExistence type="predicted"/>
<evidence type="ECO:0000313" key="1">
    <source>
        <dbReference type="EnsemblPlants" id="OPUNC06G24230.1"/>
    </source>
</evidence>
<reference evidence="1" key="1">
    <citation type="submission" date="2015-04" db="UniProtKB">
        <authorList>
            <consortium name="EnsemblPlants"/>
        </authorList>
    </citation>
    <scope>IDENTIFICATION</scope>
</reference>
<sequence>MNLTRFCALIQSYWMSRYSTQQMVVRLFSSTLYDSYNLHHQQGTRWMHRSRAAVLLSSSLCLRRTLCITSSTLKLPRHVPSTGPLIGYSDVVLTGKILSEKLLSLYYGVPMLQSSLLKAYNNNRTMDLLFLD</sequence>
<dbReference type="Proteomes" id="UP000026962">
    <property type="component" value="Chromosome 6"/>
</dbReference>
<dbReference type="AlphaFoldDB" id="A0A0E0LFB6"/>
<dbReference type="Gramene" id="OPUNC06G24230.1">
    <property type="protein sequence ID" value="OPUNC06G24230.1"/>
    <property type="gene ID" value="OPUNC06G24230"/>
</dbReference>